<protein>
    <submittedName>
        <fullName evidence="4">EAL domain-containing protein</fullName>
    </submittedName>
</protein>
<evidence type="ECO:0000256" key="1">
    <source>
        <dbReference type="SAM" id="Phobius"/>
    </source>
</evidence>
<dbReference type="Pfam" id="PF00990">
    <property type="entry name" value="GGDEF"/>
    <property type="match status" value="1"/>
</dbReference>
<feature type="transmembrane region" description="Helical" evidence="1">
    <location>
        <begin position="257"/>
        <end position="278"/>
    </location>
</feature>
<feature type="transmembrane region" description="Helical" evidence="1">
    <location>
        <begin position="121"/>
        <end position="139"/>
    </location>
</feature>
<feature type="transmembrane region" description="Helical" evidence="1">
    <location>
        <begin position="30"/>
        <end position="46"/>
    </location>
</feature>
<keyword evidence="5" id="KW-1185">Reference proteome</keyword>
<feature type="transmembrane region" description="Helical" evidence="1">
    <location>
        <begin position="92"/>
        <end position="109"/>
    </location>
</feature>
<evidence type="ECO:0000313" key="5">
    <source>
        <dbReference type="Proteomes" id="UP000663937"/>
    </source>
</evidence>
<dbReference type="Gene3D" id="3.20.20.450">
    <property type="entry name" value="EAL domain"/>
    <property type="match status" value="1"/>
</dbReference>
<feature type="domain" description="EAL" evidence="2">
    <location>
        <begin position="498"/>
        <end position="751"/>
    </location>
</feature>
<dbReference type="PROSITE" id="PS50883">
    <property type="entry name" value="EAL"/>
    <property type="match status" value="1"/>
</dbReference>
<dbReference type="EMBL" id="CP071868">
    <property type="protein sequence ID" value="QTE27870.1"/>
    <property type="molecule type" value="Genomic_DNA"/>
</dbReference>
<keyword evidence="1" id="KW-0472">Membrane</keyword>
<feature type="transmembrane region" description="Helical" evidence="1">
    <location>
        <begin position="223"/>
        <end position="245"/>
    </location>
</feature>
<reference evidence="4" key="1">
    <citation type="submission" date="2021-03" db="EMBL/GenBank/DDBJ databases">
        <title>Pengzhenrongella sicca gen. nov., sp. nov., a new member of suborder Micrococcineae isolated from High-Arctic tundra soil.</title>
        <authorList>
            <person name="Peng F."/>
        </authorList>
    </citation>
    <scope>NUCLEOTIDE SEQUENCE</scope>
    <source>
        <strain evidence="4">LRZ-2</strain>
    </source>
</reference>
<dbReference type="InterPro" id="IPR029787">
    <property type="entry name" value="Nucleotide_cyclase"/>
</dbReference>
<dbReference type="RefSeq" id="WP_227422089.1">
    <property type="nucleotide sequence ID" value="NZ_CP071868.1"/>
</dbReference>
<dbReference type="InterPro" id="IPR001633">
    <property type="entry name" value="EAL_dom"/>
</dbReference>
<dbReference type="InterPro" id="IPR000160">
    <property type="entry name" value="GGDEF_dom"/>
</dbReference>
<evidence type="ECO:0000259" key="2">
    <source>
        <dbReference type="PROSITE" id="PS50883"/>
    </source>
</evidence>
<dbReference type="PANTHER" id="PTHR33121:SF70">
    <property type="entry name" value="SIGNALING PROTEIN YKOW"/>
    <property type="match status" value="1"/>
</dbReference>
<feature type="transmembrane region" description="Helical" evidence="1">
    <location>
        <begin position="187"/>
        <end position="211"/>
    </location>
</feature>
<accession>A0A8A4Z7J5</accession>
<dbReference type="Proteomes" id="UP000663937">
    <property type="component" value="Chromosome"/>
</dbReference>
<evidence type="ECO:0000313" key="4">
    <source>
        <dbReference type="EMBL" id="QTE27870.1"/>
    </source>
</evidence>
<keyword evidence="1" id="KW-1133">Transmembrane helix</keyword>
<dbReference type="PANTHER" id="PTHR33121">
    <property type="entry name" value="CYCLIC DI-GMP PHOSPHODIESTERASE PDEF"/>
    <property type="match status" value="1"/>
</dbReference>
<dbReference type="Gene3D" id="3.30.70.270">
    <property type="match status" value="1"/>
</dbReference>
<dbReference type="InterPro" id="IPR043128">
    <property type="entry name" value="Rev_trsase/Diguanyl_cyclase"/>
</dbReference>
<dbReference type="AlphaFoldDB" id="A0A8A4Z7J5"/>
<dbReference type="PROSITE" id="PS50887">
    <property type="entry name" value="GGDEF"/>
    <property type="match status" value="1"/>
</dbReference>
<feature type="transmembrane region" description="Helical" evidence="1">
    <location>
        <begin position="284"/>
        <end position="305"/>
    </location>
</feature>
<dbReference type="CDD" id="cd01949">
    <property type="entry name" value="GGDEF"/>
    <property type="match status" value="1"/>
</dbReference>
<dbReference type="CDD" id="cd01948">
    <property type="entry name" value="EAL"/>
    <property type="match status" value="1"/>
</dbReference>
<dbReference type="SMART" id="SM00052">
    <property type="entry name" value="EAL"/>
    <property type="match status" value="1"/>
</dbReference>
<feature type="transmembrane region" description="Helical" evidence="1">
    <location>
        <begin position="154"/>
        <end position="175"/>
    </location>
</feature>
<dbReference type="SUPFAM" id="SSF141868">
    <property type="entry name" value="EAL domain-like"/>
    <property type="match status" value="1"/>
</dbReference>
<proteinExistence type="predicted"/>
<dbReference type="NCBIfam" id="TIGR00254">
    <property type="entry name" value="GGDEF"/>
    <property type="match status" value="1"/>
</dbReference>
<dbReference type="Pfam" id="PF00563">
    <property type="entry name" value="EAL"/>
    <property type="match status" value="1"/>
</dbReference>
<evidence type="ECO:0000259" key="3">
    <source>
        <dbReference type="PROSITE" id="PS50887"/>
    </source>
</evidence>
<feature type="domain" description="GGDEF" evidence="3">
    <location>
        <begin position="353"/>
        <end position="491"/>
    </location>
</feature>
<organism evidence="4 5">
    <name type="scientific">Pengzhenrongella sicca</name>
    <dbReference type="NCBI Taxonomy" id="2819238"/>
    <lineage>
        <taxon>Bacteria</taxon>
        <taxon>Bacillati</taxon>
        <taxon>Actinomycetota</taxon>
        <taxon>Actinomycetes</taxon>
        <taxon>Micrococcales</taxon>
        <taxon>Pengzhenrongella</taxon>
    </lineage>
</organism>
<dbReference type="SMART" id="SM00267">
    <property type="entry name" value="GGDEF"/>
    <property type="match status" value="1"/>
</dbReference>
<dbReference type="SUPFAM" id="SSF55073">
    <property type="entry name" value="Nucleotide cyclase"/>
    <property type="match status" value="1"/>
</dbReference>
<dbReference type="KEGG" id="psic:J4E96_10615"/>
<dbReference type="InterPro" id="IPR035919">
    <property type="entry name" value="EAL_sf"/>
</dbReference>
<sequence>MLSWRHYLVGGSCAAVAILAAPPGFVRDFAYLLVSLTGILAIVVGVRRNRPRDARAWYLMGTGIAAWAVGDAIYSWYPDGTLGGTSLLLSDLFYLAAYPGLAAGLLILVRSRGPERGPTALLDSSIFTVAAGLLSWVYLVQPTLVAGGERTLELAVAVSYPLGDVLLFAMLVRLATAAGTWNTATRLLASSITALIVADSLFEAASFTPALASGVGLLDPIWLVAYVLWGAAALHPSMVALSAIAPDRPEQMQVARMLGLTAALVTGPVIVAGQLLAGVPTSEWSVVIAGCLLGVLVLARMVHLVQLSQRQAERLRELADRDFVTGLANGRKFADLLAAAVSGGGERAPGDRGRLIVLLVDLERFAELTDTLGHRIGDEILHSVGVRLIQLCGRGATVARTGDHTFSVLVPHPVRTVGVGVGGLDLAGDLRRALEEPLDLDDVSVSVEVAVGAFDLEPTCTDPALALHRADVALSAAKDRPVRTAYYGTELESGGTLAPLVIGELRGALEAGDIVVYYQPQVEIGTGRVFGVEALSRWQHPVYGLLGPDSFIQAAERTGMIGTFTQFVLDAALEQCARWRAEGLVLTVAVNLSVLNLLDRGLVEDVQAALDRHGLSPTVLELELTEGSAMVDPRRSRQVLGALSGMGVTLSIDDYGTGYSSLAYLQKLPVRRLKIDRSFVAGILDDAASAAIVRSTVELARHLGLDVIAEGVEDDETLLALRDMQCHAAQGFGLGRPVPGPQLPEVVRRIHDRLPSVLHVPTVGAGR</sequence>
<feature type="transmembrane region" description="Helical" evidence="1">
    <location>
        <begin position="58"/>
        <end position="77"/>
    </location>
</feature>
<dbReference type="GO" id="GO:0071111">
    <property type="term" value="F:cyclic-guanylate-specific phosphodiesterase activity"/>
    <property type="evidence" value="ECO:0007669"/>
    <property type="project" value="InterPro"/>
</dbReference>
<name>A0A8A4Z7J5_9MICO</name>
<keyword evidence="1" id="KW-0812">Transmembrane</keyword>
<gene>
    <name evidence="4" type="ORF">J4E96_10615</name>
</gene>
<dbReference type="InterPro" id="IPR050706">
    <property type="entry name" value="Cyclic-di-GMP_PDE-like"/>
</dbReference>